<dbReference type="Proteomes" id="UP000026960">
    <property type="component" value="Chromosome 4"/>
</dbReference>
<dbReference type="HOGENOM" id="CLU_2797957_0_0_1"/>
<proteinExistence type="predicted"/>
<reference evidence="2" key="2">
    <citation type="submission" date="2015-03" db="UniProtKB">
        <authorList>
            <consortium name="EnsemblPlants"/>
        </authorList>
    </citation>
    <scope>IDENTIFICATION</scope>
</reference>
<evidence type="ECO:0000256" key="1">
    <source>
        <dbReference type="SAM" id="MobiDB-lite"/>
    </source>
</evidence>
<dbReference type="AlphaFoldDB" id="A0A0D3FU61"/>
<sequence length="68" mass="7944">MREVDLPPEFHVRGPPTPDWPPPPTESDEERFREDLEQYYNDGITPSPQWKRGNNASSIWRFDCAAVD</sequence>
<dbReference type="PaxDb" id="65489-OBART04G07470.1"/>
<keyword evidence="3" id="KW-1185">Reference proteome</keyword>
<evidence type="ECO:0000313" key="3">
    <source>
        <dbReference type="Proteomes" id="UP000026960"/>
    </source>
</evidence>
<reference evidence="2" key="1">
    <citation type="journal article" date="2009" name="Rice">
        <title>De Novo Next Generation Sequencing of Plant Genomes.</title>
        <authorList>
            <person name="Rounsley S."/>
            <person name="Marri P.R."/>
            <person name="Yu Y."/>
            <person name="He R."/>
            <person name="Sisneros N."/>
            <person name="Goicoechea J.L."/>
            <person name="Lee S.J."/>
            <person name="Angelova A."/>
            <person name="Kudrna D."/>
            <person name="Luo M."/>
            <person name="Affourtit J."/>
            <person name="Desany B."/>
            <person name="Knight J."/>
            <person name="Niazi F."/>
            <person name="Egholm M."/>
            <person name="Wing R.A."/>
        </authorList>
    </citation>
    <scope>NUCLEOTIDE SEQUENCE [LARGE SCALE GENOMIC DNA]</scope>
    <source>
        <strain evidence="2">cv. IRGC 105608</strain>
    </source>
</reference>
<feature type="region of interest" description="Disordered" evidence="1">
    <location>
        <begin position="1"/>
        <end position="30"/>
    </location>
</feature>
<name>A0A0D3FU61_9ORYZ</name>
<feature type="compositionally biased region" description="Basic and acidic residues" evidence="1">
    <location>
        <begin position="1"/>
        <end position="12"/>
    </location>
</feature>
<protein>
    <submittedName>
        <fullName evidence="2">Uncharacterized protein</fullName>
    </submittedName>
</protein>
<accession>A0A0D3FU61</accession>
<feature type="compositionally biased region" description="Pro residues" evidence="1">
    <location>
        <begin position="15"/>
        <end position="25"/>
    </location>
</feature>
<dbReference type="Gramene" id="OBART04G07470.1">
    <property type="protein sequence ID" value="OBART04G07470.1"/>
    <property type="gene ID" value="OBART04G07470"/>
</dbReference>
<organism evidence="2">
    <name type="scientific">Oryza barthii</name>
    <dbReference type="NCBI Taxonomy" id="65489"/>
    <lineage>
        <taxon>Eukaryota</taxon>
        <taxon>Viridiplantae</taxon>
        <taxon>Streptophyta</taxon>
        <taxon>Embryophyta</taxon>
        <taxon>Tracheophyta</taxon>
        <taxon>Spermatophyta</taxon>
        <taxon>Magnoliopsida</taxon>
        <taxon>Liliopsida</taxon>
        <taxon>Poales</taxon>
        <taxon>Poaceae</taxon>
        <taxon>BOP clade</taxon>
        <taxon>Oryzoideae</taxon>
        <taxon>Oryzeae</taxon>
        <taxon>Oryzinae</taxon>
        <taxon>Oryza</taxon>
    </lineage>
</organism>
<dbReference type="EnsemblPlants" id="OBART04G07470.1">
    <property type="protein sequence ID" value="OBART04G07470.1"/>
    <property type="gene ID" value="OBART04G07470"/>
</dbReference>
<evidence type="ECO:0000313" key="2">
    <source>
        <dbReference type="EnsemblPlants" id="OBART04G07470.1"/>
    </source>
</evidence>